<evidence type="ECO:0000313" key="2">
    <source>
        <dbReference type="Proteomes" id="UP000179807"/>
    </source>
</evidence>
<dbReference type="Proteomes" id="UP000179807">
    <property type="component" value="Unassembled WGS sequence"/>
</dbReference>
<name>A0A1J4KNF6_9EUKA</name>
<dbReference type="VEuPathDB" id="TrichDB:TRFO_17323"/>
<protein>
    <submittedName>
        <fullName evidence="1">Uncharacterized protein</fullName>
    </submittedName>
</protein>
<dbReference type="EMBL" id="MLAK01000556">
    <property type="protein sequence ID" value="OHT12771.1"/>
    <property type="molecule type" value="Genomic_DNA"/>
</dbReference>
<proteinExistence type="predicted"/>
<evidence type="ECO:0000313" key="1">
    <source>
        <dbReference type="EMBL" id="OHT12771.1"/>
    </source>
</evidence>
<dbReference type="Pfam" id="PF07004">
    <property type="entry name" value="SHIPPO-rpt"/>
    <property type="match status" value="3"/>
</dbReference>
<keyword evidence="2" id="KW-1185">Reference proteome</keyword>
<comment type="caution">
    <text evidence="1">The sequence shown here is derived from an EMBL/GenBank/DDBJ whole genome shotgun (WGS) entry which is preliminary data.</text>
</comment>
<organism evidence="1 2">
    <name type="scientific">Tritrichomonas foetus</name>
    <dbReference type="NCBI Taxonomy" id="1144522"/>
    <lineage>
        <taxon>Eukaryota</taxon>
        <taxon>Metamonada</taxon>
        <taxon>Parabasalia</taxon>
        <taxon>Tritrichomonadida</taxon>
        <taxon>Tritrichomonadidae</taxon>
        <taxon>Tritrichomonas</taxon>
    </lineage>
</organism>
<accession>A0A1J4KNF6</accession>
<dbReference type="RefSeq" id="XP_068365907.1">
    <property type="nucleotide sequence ID" value="XM_068499520.1"/>
</dbReference>
<reference evidence="1" key="1">
    <citation type="submission" date="2016-10" db="EMBL/GenBank/DDBJ databases">
        <authorList>
            <person name="Benchimol M."/>
            <person name="Almeida L.G."/>
            <person name="Vasconcelos A.T."/>
            <person name="Perreira-Neves A."/>
            <person name="Rosa I.A."/>
            <person name="Tasca T."/>
            <person name="Bogo M.R."/>
            <person name="de Souza W."/>
        </authorList>
    </citation>
    <scope>NUCLEOTIDE SEQUENCE [LARGE SCALE GENOMIC DNA]</scope>
    <source>
        <strain evidence="1">K</strain>
    </source>
</reference>
<dbReference type="GeneID" id="94834224"/>
<dbReference type="InterPro" id="IPR010736">
    <property type="entry name" value="SHIPPO-rpt"/>
</dbReference>
<dbReference type="AlphaFoldDB" id="A0A1J4KNF6"/>
<gene>
    <name evidence="1" type="ORF">TRFO_17323</name>
</gene>
<sequence length="231" mass="26399">MDLSRKLTFKEKKRYLEERHPTRNFRYVPKNLAVFGQDGKAITIGCSRKPPPPPEEVPGPGAYEIDPKTLHLDIPHTIQKRPETDYSTMTSEFEFLPLEPFTRPKTTIHNRDNIRFFTVNDVPPPTYLPPSPTPCSPTIGNRVVFRNIDEENPGPGQYSPIDCNRPKSAVFTIPKTPERDVWSLNLEAPGPGQYNTTPQLKKPKRWAGKLRVQPKNAIQRKSLKDEIKSMC</sequence>